<proteinExistence type="predicted"/>
<dbReference type="EMBL" id="CM056741">
    <property type="protein sequence ID" value="KAJ8684687.1"/>
    <property type="molecule type" value="Genomic_DNA"/>
</dbReference>
<accession>A0ACC2PQR1</accession>
<dbReference type="Proteomes" id="UP001239111">
    <property type="component" value="Chromosome 1"/>
</dbReference>
<name>A0ACC2PQR1_9HYME</name>
<organism evidence="1 2">
    <name type="scientific">Eretmocerus hayati</name>
    <dbReference type="NCBI Taxonomy" id="131215"/>
    <lineage>
        <taxon>Eukaryota</taxon>
        <taxon>Metazoa</taxon>
        <taxon>Ecdysozoa</taxon>
        <taxon>Arthropoda</taxon>
        <taxon>Hexapoda</taxon>
        <taxon>Insecta</taxon>
        <taxon>Pterygota</taxon>
        <taxon>Neoptera</taxon>
        <taxon>Endopterygota</taxon>
        <taxon>Hymenoptera</taxon>
        <taxon>Apocrita</taxon>
        <taxon>Proctotrupomorpha</taxon>
        <taxon>Chalcidoidea</taxon>
        <taxon>Aphelinidae</taxon>
        <taxon>Aphelininae</taxon>
        <taxon>Eretmocerus</taxon>
    </lineage>
</organism>
<evidence type="ECO:0000313" key="2">
    <source>
        <dbReference type="Proteomes" id="UP001239111"/>
    </source>
</evidence>
<keyword evidence="2" id="KW-1185">Reference proteome</keyword>
<gene>
    <name evidence="1" type="ORF">QAD02_020480</name>
</gene>
<comment type="caution">
    <text evidence="1">The sequence shown here is derived from an EMBL/GenBank/DDBJ whole genome shotgun (WGS) entry which is preliminary data.</text>
</comment>
<protein>
    <submittedName>
        <fullName evidence="1">Uncharacterized protein</fullName>
    </submittedName>
</protein>
<evidence type="ECO:0000313" key="1">
    <source>
        <dbReference type="EMBL" id="KAJ8684687.1"/>
    </source>
</evidence>
<sequence length="233" mass="26717">MESAKATLFGYPVRRTDVLLDTLYYCAVDLHLAARKVFQKQHRAYFFVCKPIIGIAKGIASNDVVHQYAEFENRRMLVRLAIGLLPEVRQELEQILAEVHNTVLKHWFRKDVFGYYVDDGTIFCGPASCQWLCPFLDPFPLRQPFLAARSVQFVWDILERGEVTCPGLSTFEQRQGARLWFESLGNVNKLHHANSTLRAIKLTSEPLQIKLEYGEVITIPPLDAWGLPAIPWN</sequence>
<reference evidence="1" key="1">
    <citation type="submission" date="2023-04" db="EMBL/GenBank/DDBJ databases">
        <title>A chromosome-level genome assembly of the parasitoid wasp Eretmocerus hayati.</title>
        <authorList>
            <person name="Zhong Y."/>
            <person name="Liu S."/>
            <person name="Liu Y."/>
        </authorList>
    </citation>
    <scope>NUCLEOTIDE SEQUENCE</scope>
    <source>
        <strain evidence="1">ZJU_SS_LIU_2023</strain>
    </source>
</reference>